<proteinExistence type="predicted"/>
<sequence length="136" mass="14902">MPMLETPRSNATADVYDDVSVLEFSCTGLSDHLDLLGYTAFATICSSTQALMVSSHHLNCMAFAVTVMNGVALIVSSQQLHSTDGILLEPLLLNKAKTCNDWHKWQEAMVGEMTSMDKMNIFELANILTYGKLIGI</sequence>
<accession>I2FZ15</accession>
<evidence type="ECO:0000313" key="1">
    <source>
        <dbReference type="EMBL" id="CCF52158.1"/>
    </source>
</evidence>
<gene>
    <name evidence="1" type="ORF">UHOR_15313</name>
</gene>
<organism evidence="1 2">
    <name type="scientific">Ustilago hordei</name>
    <name type="common">Barley covered smut fungus</name>
    <dbReference type="NCBI Taxonomy" id="120017"/>
    <lineage>
        <taxon>Eukaryota</taxon>
        <taxon>Fungi</taxon>
        <taxon>Dikarya</taxon>
        <taxon>Basidiomycota</taxon>
        <taxon>Ustilaginomycotina</taxon>
        <taxon>Ustilaginomycetes</taxon>
        <taxon>Ustilaginales</taxon>
        <taxon>Ustilaginaceae</taxon>
        <taxon>Ustilago</taxon>
    </lineage>
</organism>
<comment type="caution">
    <text evidence="1">The sequence shown here is derived from an EMBL/GenBank/DDBJ whole genome shotgun (WGS) entry which is preliminary data.</text>
</comment>
<evidence type="ECO:0000313" key="2">
    <source>
        <dbReference type="Proteomes" id="UP000006174"/>
    </source>
</evidence>
<keyword evidence="2" id="KW-1185">Reference proteome</keyword>
<dbReference type="HOGENOM" id="CLU_054443_1_0_1"/>
<dbReference type="EMBL" id="CAGI01000171">
    <property type="protein sequence ID" value="CCF52158.1"/>
    <property type="molecule type" value="Genomic_DNA"/>
</dbReference>
<dbReference type="AlphaFoldDB" id="I2FZ15"/>
<protein>
    <submittedName>
        <fullName evidence="1">Uncharacterized protein</fullName>
    </submittedName>
</protein>
<name>I2FZ15_USTHO</name>
<dbReference type="Proteomes" id="UP000006174">
    <property type="component" value="Unassembled WGS sequence"/>
</dbReference>
<dbReference type="OrthoDB" id="2557820at2759"/>
<reference evidence="1 2" key="1">
    <citation type="journal article" date="2012" name="Plant Cell">
        <title>Genome comparison of barley and maize smut fungi reveals targeted loss of RNA silencing components and species-specific presence of transposable elements.</title>
        <authorList>
            <person name="Laurie J.D."/>
            <person name="Ali S."/>
            <person name="Linning R."/>
            <person name="Mannhaupt G."/>
            <person name="Wong P."/>
            <person name="Gueldener U."/>
            <person name="Muensterkoetter M."/>
            <person name="Moore R."/>
            <person name="Kahmann R."/>
            <person name="Bakkeren G."/>
            <person name="Schirawski J."/>
        </authorList>
    </citation>
    <scope>NUCLEOTIDE SEQUENCE [LARGE SCALE GENOMIC DNA]</scope>
    <source>
        <strain evidence="2">Uh4875-4</strain>
    </source>
</reference>